<protein>
    <submittedName>
        <fullName evidence="1">Bll7668 protein</fullName>
    </submittedName>
</protein>
<dbReference type="InParanoid" id="Q89CX7"/>
<dbReference type="AlphaFoldDB" id="Q89CX7"/>
<reference evidence="2" key="1">
    <citation type="journal article" date="2002" name="DNA Res.">
        <title>Complete genomic sequence of nitrogen-fixing symbiotic bacterium Bradyrhizobium japonicum USDA110.</title>
        <authorList>
            <person name="Kaneko T."/>
            <person name="Nakamura Y."/>
            <person name="Sato S."/>
            <person name="Minamisawa K."/>
            <person name="Uchiumi T."/>
            <person name="Sasamoto S."/>
            <person name="Watanabe A."/>
            <person name="Idesawa K."/>
            <person name="Iriguchi M."/>
            <person name="Kawashima K."/>
            <person name="Kohara M."/>
            <person name="Matsumoto M."/>
            <person name="Shimpo S."/>
            <person name="Tsuruoka H."/>
            <person name="Wada T."/>
            <person name="Yamada M."/>
            <person name="Tabata S."/>
        </authorList>
    </citation>
    <scope>NUCLEOTIDE SEQUENCE [LARGE SCALE GENOMIC DNA]</scope>
    <source>
        <strain evidence="2">JCM 10833 / BCRC 13528 / IAM 13628 / NBRC 14792 / USDA 110</strain>
    </source>
</reference>
<accession>Q89CX7</accession>
<dbReference type="OrthoDB" id="9787731at2"/>
<name>Q89CX7_BRADU</name>
<evidence type="ECO:0000313" key="2">
    <source>
        <dbReference type="Proteomes" id="UP000002526"/>
    </source>
</evidence>
<dbReference type="Proteomes" id="UP000002526">
    <property type="component" value="Chromosome"/>
</dbReference>
<evidence type="ECO:0000313" key="1">
    <source>
        <dbReference type="EMBL" id="BAC52933.1"/>
    </source>
</evidence>
<sequence>MVADLLMIRTDENGACELVNVELKSQRTTETHRQTRGFWQFMGPSQVILWREFVDVVLEGANRTWKTDSESRGIVIWPNAVKPSKSTAELIARYRSKENIETICYSGPNYSLALGS</sequence>
<dbReference type="EMBL" id="BA000040">
    <property type="protein sequence ID" value="BAC52933.1"/>
    <property type="molecule type" value="Genomic_DNA"/>
</dbReference>
<organism evidence="1 2">
    <name type="scientific">Bradyrhizobium diazoefficiens (strain JCM 10833 / BCRC 13528 / IAM 13628 / NBRC 14792 / USDA 110)</name>
    <dbReference type="NCBI Taxonomy" id="224911"/>
    <lineage>
        <taxon>Bacteria</taxon>
        <taxon>Pseudomonadati</taxon>
        <taxon>Pseudomonadota</taxon>
        <taxon>Alphaproteobacteria</taxon>
        <taxon>Hyphomicrobiales</taxon>
        <taxon>Nitrobacteraceae</taxon>
        <taxon>Bradyrhizobium</taxon>
    </lineage>
</organism>
<dbReference type="HOGENOM" id="CLU_2092086_0_0_5"/>
<keyword evidence="2" id="KW-1185">Reference proteome</keyword>
<dbReference type="EnsemblBacteria" id="BAC52933">
    <property type="protein sequence ID" value="BAC52933"/>
    <property type="gene ID" value="BAC52933"/>
</dbReference>
<gene>
    <name evidence="1" type="ordered locus">bll7668</name>
</gene>
<dbReference type="KEGG" id="bja:bll7668"/>
<proteinExistence type="predicted"/>